<evidence type="ECO:0000313" key="3">
    <source>
        <dbReference type="Proteomes" id="UP000054047"/>
    </source>
</evidence>
<dbReference type="EMBL" id="KN794164">
    <property type="protein sequence ID" value="KIH42660.1"/>
    <property type="molecule type" value="Genomic_DNA"/>
</dbReference>
<name>A0A0C2F283_9BILA</name>
<dbReference type="GO" id="GO:0048488">
    <property type="term" value="P:synaptic vesicle endocytosis"/>
    <property type="evidence" value="ECO:0007669"/>
    <property type="project" value="TreeGrafter"/>
</dbReference>
<feature type="non-terminal residue" evidence="2">
    <location>
        <position position="1"/>
    </location>
</feature>
<organism evidence="2 3">
    <name type="scientific">Ancylostoma duodenale</name>
    <dbReference type="NCBI Taxonomy" id="51022"/>
    <lineage>
        <taxon>Eukaryota</taxon>
        <taxon>Metazoa</taxon>
        <taxon>Ecdysozoa</taxon>
        <taxon>Nematoda</taxon>
        <taxon>Chromadorea</taxon>
        <taxon>Rhabditida</taxon>
        <taxon>Rhabditina</taxon>
        <taxon>Rhabditomorpha</taxon>
        <taxon>Strongyloidea</taxon>
        <taxon>Ancylostomatidae</taxon>
        <taxon>Ancylostomatinae</taxon>
        <taxon>Ancylostoma</taxon>
    </lineage>
</organism>
<protein>
    <recommendedName>
        <fullName evidence="1">Bridge-like lipid transfer protein family member 1 C-terminal domain-containing protein</fullName>
    </recommendedName>
</protein>
<dbReference type="Proteomes" id="UP000054047">
    <property type="component" value="Unassembled WGS sequence"/>
</dbReference>
<evidence type="ECO:0000313" key="2">
    <source>
        <dbReference type="EMBL" id="KIH42660.1"/>
    </source>
</evidence>
<reference evidence="2 3" key="1">
    <citation type="submission" date="2013-12" db="EMBL/GenBank/DDBJ databases">
        <title>Draft genome of the parsitic nematode Ancylostoma duodenale.</title>
        <authorList>
            <person name="Mitreva M."/>
        </authorList>
    </citation>
    <scope>NUCLEOTIDE SEQUENCE [LARGE SCALE GENOMIC DNA]</scope>
    <source>
        <strain evidence="2 3">Zhejiang</strain>
    </source>
</reference>
<gene>
    <name evidence="2" type="ORF">ANCDUO_27353</name>
</gene>
<feature type="non-terminal residue" evidence="2">
    <location>
        <position position="148"/>
    </location>
</feature>
<dbReference type="OrthoDB" id="10051416at2759"/>
<evidence type="ECO:0000259" key="1">
    <source>
        <dbReference type="Pfam" id="PF25040"/>
    </source>
</evidence>
<dbReference type="AlphaFoldDB" id="A0A0C2F283"/>
<proteinExistence type="predicted"/>
<dbReference type="Pfam" id="PF25040">
    <property type="entry name" value="BLTP1_C"/>
    <property type="match status" value="1"/>
</dbReference>
<keyword evidence="3" id="KW-1185">Reference proteome</keyword>
<sequence length="148" mass="16930">VRVENKESSSHQSYSYHIALNRPILLIKSSAIDKAILLWLNYKNTYDYWRAERSRVVRAANKRSNSFQHAMFSPPQASQDFDVNLSLAINNGMYVCMPLYSQDLTDGMPALVLSLQKSDVTVCIMKELACQASFHGFKLNFIDNFDEL</sequence>
<dbReference type="InterPro" id="IPR056742">
    <property type="entry name" value="BLTP1_C"/>
</dbReference>
<dbReference type="PANTHER" id="PTHR31640">
    <property type="entry name" value="TRANSMEMBRANE PROTEIN KIAA1109"/>
    <property type="match status" value="1"/>
</dbReference>
<dbReference type="GO" id="GO:0098793">
    <property type="term" value="C:presynapse"/>
    <property type="evidence" value="ECO:0007669"/>
    <property type="project" value="GOC"/>
</dbReference>
<accession>A0A0C2F283</accession>
<dbReference type="InterPro" id="IPR033616">
    <property type="entry name" value="BLTP1"/>
</dbReference>
<feature type="domain" description="Bridge-like lipid transfer protein family member 1 C-terminal" evidence="1">
    <location>
        <begin position="8"/>
        <end position="146"/>
    </location>
</feature>
<dbReference type="PANTHER" id="PTHR31640:SF1">
    <property type="entry name" value="BRIDGE-LIKE LIPID TRANSFER PROTEIN FAMILY MEMBER 1"/>
    <property type="match status" value="1"/>
</dbReference>